<dbReference type="STRING" id="1675527.AIOL_003078"/>
<sequence length="212" mass="22128">MSAELYLLYLATLGAFFLGPPDSTELLTISNAMRHGLRRSLYQIGGDLSANALQMIVAAFGLAALISSSAVAITAIKWAGVAYLAYLGLRMLLSRGGGGPRAAAADGAPRRLYAQGFLTALANPWAVIFFAALFPQFIDAGAPVLPQLLVLGATYLIFDAAQLLAYGAAAQAAKQRLGWLQGRALRRISGSLMLGAAALLASKDLTDVKGTN</sequence>
<keyword evidence="5 7" id="KW-1133">Transmembrane helix</keyword>
<evidence type="ECO:0000313" key="9">
    <source>
        <dbReference type="Proteomes" id="UP000037178"/>
    </source>
</evidence>
<proteinExistence type="inferred from homology"/>
<accession>A0A0J9E5W6</accession>
<dbReference type="GO" id="GO:0042970">
    <property type="term" value="F:homoserine transmembrane transporter activity"/>
    <property type="evidence" value="ECO:0007669"/>
    <property type="project" value="TreeGrafter"/>
</dbReference>
<dbReference type="PATRIC" id="fig|1675527.3.peg.3219"/>
<organism evidence="8 9">
    <name type="scientific">Candidatus Rhodobacter oscarellae</name>
    <dbReference type="NCBI Taxonomy" id="1675527"/>
    <lineage>
        <taxon>Bacteria</taxon>
        <taxon>Pseudomonadati</taxon>
        <taxon>Pseudomonadota</taxon>
        <taxon>Alphaproteobacteria</taxon>
        <taxon>Rhodobacterales</taxon>
        <taxon>Rhodobacter group</taxon>
        <taxon>Rhodobacter</taxon>
    </lineage>
</organism>
<evidence type="ECO:0000256" key="7">
    <source>
        <dbReference type="SAM" id="Phobius"/>
    </source>
</evidence>
<evidence type="ECO:0000256" key="6">
    <source>
        <dbReference type="ARBA" id="ARBA00023136"/>
    </source>
</evidence>
<gene>
    <name evidence="8" type="ORF">AIOL_003078</name>
</gene>
<reference evidence="8 9" key="1">
    <citation type="submission" date="2015-06" db="EMBL/GenBank/DDBJ databases">
        <title>Draft genome sequence of an Alphaproteobacteria species associated to the Mediterranean sponge Oscarella lobularis.</title>
        <authorList>
            <person name="Jourda C."/>
            <person name="Santini S."/>
            <person name="Claverie J.-M."/>
        </authorList>
    </citation>
    <scope>NUCLEOTIDE SEQUENCE [LARGE SCALE GENOMIC DNA]</scope>
    <source>
        <strain evidence="8">IGS</strain>
    </source>
</reference>
<keyword evidence="9" id="KW-1185">Reference proteome</keyword>
<dbReference type="PANTHER" id="PTHR30086:SF14">
    <property type="entry name" value="HOMOSERINE_HOMOSERINE LACTONE EFFLUX PROTEIN"/>
    <property type="match status" value="1"/>
</dbReference>
<comment type="subcellular location">
    <subcellularLocation>
        <location evidence="1">Cell membrane</location>
        <topology evidence="1">Multi-pass membrane protein</topology>
    </subcellularLocation>
</comment>
<feature type="transmembrane region" description="Helical" evidence="7">
    <location>
        <begin position="72"/>
        <end position="93"/>
    </location>
</feature>
<dbReference type="RefSeq" id="WP_049643750.1">
    <property type="nucleotide sequence ID" value="NZ_LFTY01000002.1"/>
</dbReference>
<keyword evidence="6 7" id="KW-0472">Membrane</keyword>
<dbReference type="Proteomes" id="UP000037178">
    <property type="component" value="Unassembled WGS sequence"/>
</dbReference>
<evidence type="ECO:0000256" key="5">
    <source>
        <dbReference type="ARBA" id="ARBA00022989"/>
    </source>
</evidence>
<evidence type="ECO:0000256" key="3">
    <source>
        <dbReference type="ARBA" id="ARBA00022475"/>
    </source>
</evidence>
<dbReference type="PIRSF" id="PIRSF006324">
    <property type="entry name" value="LeuE"/>
    <property type="match status" value="1"/>
</dbReference>
<comment type="similarity">
    <text evidence="2">Belongs to the Rht family.</text>
</comment>
<dbReference type="GO" id="GO:0005886">
    <property type="term" value="C:plasma membrane"/>
    <property type="evidence" value="ECO:0007669"/>
    <property type="project" value="UniProtKB-SubCell"/>
</dbReference>
<keyword evidence="4 7" id="KW-0812">Transmembrane</keyword>
<name>A0A0J9E5W6_9RHOB</name>
<keyword evidence="3" id="KW-1003">Cell membrane</keyword>
<dbReference type="EMBL" id="LFTY01000002">
    <property type="protein sequence ID" value="KMW58107.1"/>
    <property type="molecule type" value="Genomic_DNA"/>
</dbReference>
<evidence type="ECO:0000256" key="1">
    <source>
        <dbReference type="ARBA" id="ARBA00004651"/>
    </source>
</evidence>
<evidence type="ECO:0000313" key="8">
    <source>
        <dbReference type="EMBL" id="KMW58107.1"/>
    </source>
</evidence>
<dbReference type="Pfam" id="PF01810">
    <property type="entry name" value="LysE"/>
    <property type="match status" value="1"/>
</dbReference>
<comment type="caution">
    <text evidence="8">The sequence shown here is derived from an EMBL/GenBank/DDBJ whole genome shotgun (WGS) entry which is preliminary data.</text>
</comment>
<protein>
    <submittedName>
        <fullName evidence="8">Lysine exporter protein (LYSE/YGGA)</fullName>
    </submittedName>
</protein>
<dbReference type="InterPro" id="IPR001123">
    <property type="entry name" value="LeuE-type"/>
</dbReference>
<evidence type="ECO:0000256" key="4">
    <source>
        <dbReference type="ARBA" id="ARBA00022692"/>
    </source>
</evidence>
<dbReference type="PANTHER" id="PTHR30086">
    <property type="entry name" value="ARGININE EXPORTER PROTEIN ARGO"/>
    <property type="match status" value="1"/>
</dbReference>
<dbReference type="AlphaFoldDB" id="A0A0J9E5W6"/>
<evidence type="ECO:0000256" key="2">
    <source>
        <dbReference type="ARBA" id="ARBA00007928"/>
    </source>
</evidence>
<dbReference type="OrthoDB" id="9804822at2"/>
<feature type="transmembrane region" description="Helical" evidence="7">
    <location>
        <begin position="48"/>
        <end position="66"/>
    </location>
</feature>
<feature type="transmembrane region" description="Helical" evidence="7">
    <location>
        <begin position="144"/>
        <end position="164"/>
    </location>
</feature>
<feature type="transmembrane region" description="Helical" evidence="7">
    <location>
        <begin position="113"/>
        <end position="138"/>
    </location>
</feature>
<feature type="transmembrane region" description="Helical" evidence="7">
    <location>
        <begin position="6"/>
        <end position="27"/>
    </location>
</feature>